<evidence type="ECO:0000256" key="7">
    <source>
        <dbReference type="RuleBase" id="RU000492"/>
    </source>
</evidence>
<dbReference type="SUPFAM" id="SSF52540">
    <property type="entry name" value="P-loop containing nucleoside triphosphate hydrolases"/>
    <property type="match status" value="1"/>
</dbReference>
<dbReference type="RefSeq" id="WP_345380909.1">
    <property type="nucleotide sequence ID" value="NZ_BAABIC010000008.1"/>
</dbReference>
<evidence type="ECO:0000256" key="6">
    <source>
        <dbReference type="PROSITE-ProRule" id="PRU00552"/>
    </source>
</evidence>
<dbReference type="SMART" id="SM00487">
    <property type="entry name" value="DEXDc"/>
    <property type="match status" value="1"/>
</dbReference>
<dbReference type="InterPro" id="IPR001650">
    <property type="entry name" value="Helicase_C-like"/>
</dbReference>
<evidence type="ECO:0000256" key="3">
    <source>
        <dbReference type="ARBA" id="ARBA00022801"/>
    </source>
</evidence>
<feature type="short sequence motif" description="Q motif" evidence="6">
    <location>
        <begin position="62"/>
        <end position="90"/>
    </location>
</feature>
<reference evidence="13" key="1">
    <citation type="journal article" date="2019" name="Int. J. Syst. Evol. Microbiol.">
        <title>The Global Catalogue of Microorganisms (GCM) 10K type strain sequencing project: providing services to taxonomists for standard genome sequencing and annotation.</title>
        <authorList>
            <consortium name="The Broad Institute Genomics Platform"/>
            <consortium name="The Broad Institute Genome Sequencing Center for Infectious Disease"/>
            <person name="Wu L."/>
            <person name="Ma J."/>
        </authorList>
    </citation>
    <scope>NUCLEOTIDE SEQUENCE [LARGE SCALE GENOMIC DNA]</scope>
    <source>
        <strain evidence="13">JCM 18055</strain>
    </source>
</reference>
<feature type="domain" description="Helicase ATP-binding" evidence="9">
    <location>
        <begin position="93"/>
        <end position="279"/>
    </location>
</feature>
<dbReference type="EMBL" id="BAABIC010000008">
    <property type="protein sequence ID" value="GAA4689998.1"/>
    <property type="molecule type" value="Genomic_DNA"/>
</dbReference>
<name>A0ABP8WHS2_9PSEU</name>
<dbReference type="PANTHER" id="PTHR47963">
    <property type="entry name" value="DEAD-BOX ATP-DEPENDENT RNA HELICASE 47, MITOCHONDRIAL"/>
    <property type="match status" value="1"/>
</dbReference>
<feature type="region of interest" description="Disordered" evidence="8">
    <location>
        <begin position="124"/>
        <end position="144"/>
    </location>
</feature>
<evidence type="ECO:0000256" key="2">
    <source>
        <dbReference type="ARBA" id="ARBA00022741"/>
    </source>
</evidence>
<dbReference type="InterPro" id="IPR044742">
    <property type="entry name" value="DEAD/DEAH_RhlB"/>
</dbReference>
<dbReference type="InterPro" id="IPR027417">
    <property type="entry name" value="P-loop_NTPase"/>
</dbReference>
<dbReference type="GO" id="GO:0004386">
    <property type="term" value="F:helicase activity"/>
    <property type="evidence" value="ECO:0007669"/>
    <property type="project" value="UniProtKB-KW"/>
</dbReference>
<dbReference type="InterPro" id="IPR000629">
    <property type="entry name" value="RNA-helicase_DEAD-box_CS"/>
</dbReference>
<dbReference type="Pfam" id="PF00270">
    <property type="entry name" value="DEAD"/>
    <property type="match status" value="1"/>
</dbReference>
<evidence type="ECO:0000256" key="8">
    <source>
        <dbReference type="SAM" id="MobiDB-lite"/>
    </source>
</evidence>
<evidence type="ECO:0000313" key="12">
    <source>
        <dbReference type="EMBL" id="GAA4689998.1"/>
    </source>
</evidence>
<feature type="domain" description="Helicase C-terminal" evidence="10">
    <location>
        <begin position="307"/>
        <end position="453"/>
    </location>
</feature>
<evidence type="ECO:0000256" key="5">
    <source>
        <dbReference type="ARBA" id="ARBA00022840"/>
    </source>
</evidence>
<protein>
    <recommendedName>
        <fullName evidence="1">RNA helicase</fullName>
        <ecNumber evidence="1">3.6.4.13</ecNumber>
    </recommendedName>
</protein>
<keyword evidence="2 7" id="KW-0547">Nucleotide-binding</keyword>
<dbReference type="PROSITE" id="PS00039">
    <property type="entry name" value="DEAD_ATP_HELICASE"/>
    <property type="match status" value="1"/>
</dbReference>
<dbReference type="Proteomes" id="UP001500325">
    <property type="component" value="Unassembled WGS sequence"/>
</dbReference>
<evidence type="ECO:0000256" key="4">
    <source>
        <dbReference type="ARBA" id="ARBA00022806"/>
    </source>
</evidence>
<keyword evidence="5 7" id="KW-0067">ATP-binding</keyword>
<feature type="domain" description="DEAD-box RNA helicase Q" evidence="11">
    <location>
        <begin position="62"/>
        <end position="90"/>
    </location>
</feature>
<feature type="compositionally biased region" description="Basic and acidic residues" evidence="8">
    <location>
        <begin position="584"/>
        <end position="595"/>
    </location>
</feature>
<feature type="compositionally biased region" description="Basic residues" evidence="8">
    <location>
        <begin position="558"/>
        <end position="570"/>
    </location>
</feature>
<keyword evidence="13" id="KW-1185">Reference proteome</keyword>
<proteinExistence type="inferred from homology"/>
<organism evidence="12 13">
    <name type="scientific">Pseudonocardia yuanmonensis</name>
    <dbReference type="NCBI Taxonomy" id="1095914"/>
    <lineage>
        <taxon>Bacteria</taxon>
        <taxon>Bacillati</taxon>
        <taxon>Actinomycetota</taxon>
        <taxon>Actinomycetes</taxon>
        <taxon>Pseudonocardiales</taxon>
        <taxon>Pseudonocardiaceae</taxon>
        <taxon>Pseudonocardia</taxon>
    </lineage>
</organism>
<evidence type="ECO:0000256" key="1">
    <source>
        <dbReference type="ARBA" id="ARBA00012552"/>
    </source>
</evidence>
<evidence type="ECO:0000313" key="13">
    <source>
        <dbReference type="Proteomes" id="UP001500325"/>
    </source>
</evidence>
<feature type="region of interest" description="Disordered" evidence="8">
    <location>
        <begin position="479"/>
        <end position="595"/>
    </location>
</feature>
<dbReference type="InterPro" id="IPR014001">
    <property type="entry name" value="Helicase_ATP-bd"/>
</dbReference>
<evidence type="ECO:0000259" key="11">
    <source>
        <dbReference type="PROSITE" id="PS51195"/>
    </source>
</evidence>
<gene>
    <name evidence="12" type="ORF">GCM10023215_28020</name>
</gene>
<feature type="compositionally biased region" description="Low complexity" evidence="8">
    <location>
        <begin position="22"/>
        <end position="39"/>
    </location>
</feature>
<dbReference type="CDD" id="cd00268">
    <property type="entry name" value="DEADc"/>
    <property type="match status" value="1"/>
</dbReference>
<evidence type="ECO:0000259" key="9">
    <source>
        <dbReference type="PROSITE" id="PS51192"/>
    </source>
</evidence>
<sequence length="595" mass="64287">MVDEPVQGSCTRREAISLSVQNETPENTEPNAAPAPAETVDADATEEAHPLQAGAPVKPEAPTFAELGVRPEIVRALAEAGIERTFAIQELTLPLALAGEDVIGQARTGMGKTLGFGVPLLQRVTPPSEQPAATAEGEAADREKDVPQALVVVPTRELCVQVAQDLADAGRHLGIRVTAIYGGRAYEPQLTALRKGVDVVVGTPGRLLDLAEQRHLVLGRVKALVLDEADEMLDLGFLPDVERIMRMLPDERHTMLFSATMPGPIIQLSRTFLTRPTHIRAEEADQGSVHERTKQFVYRAHAMDKVELVTRVLQARERGLTMIFARTKRTVQRVADDLAERGFAAAAVHGDLGQGAREQALRAFRSGKVDVLVATDVAARGIDVTDVTHVVNYQCPEDTKTYVHRIGRTGRAGKEGVAVTLVDWDEIPRWKLVSEELGLGIDEPVETYSTSDHLYSDLDVPTDVTGRLPLSKRTRAGLDAEYVDTEGDQGGRKRKGREERAAKPRRERQRTRRRNGVPVAGPAGARPAVEGDGSADSPEVTEGIDEAATGTDGEGPAKSRRRRRRGGRRRSGGEGDTATTTEAGAERAEPDAAAS</sequence>
<comment type="caution">
    <text evidence="12">The sequence shown here is derived from an EMBL/GenBank/DDBJ whole genome shotgun (WGS) entry which is preliminary data.</text>
</comment>
<dbReference type="Gene3D" id="3.40.50.300">
    <property type="entry name" value="P-loop containing nucleotide triphosphate hydrolases"/>
    <property type="match status" value="2"/>
</dbReference>
<keyword evidence="3 7" id="KW-0378">Hydrolase</keyword>
<dbReference type="PROSITE" id="PS51194">
    <property type="entry name" value="HELICASE_CTER"/>
    <property type="match status" value="1"/>
</dbReference>
<evidence type="ECO:0000259" key="10">
    <source>
        <dbReference type="PROSITE" id="PS51194"/>
    </source>
</evidence>
<dbReference type="EC" id="3.6.4.13" evidence="1"/>
<dbReference type="PROSITE" id="PS51192">
    <property type="entry name" value="HELICASE_ATP_BIND_1"/>
    <property type="match status" value="1"/>
</dbReference>
<dbReference type="Pfam" id="PF00271">
    <property type="entry name" value="Helicase_C"/>
    <property type="match status" value="1"/>
</dbReference>
<comment type="similarity">
    <text evidence="7">Belongs to the DEAD box helicase family.</text>
</comment>
<dbReference type="InterPro" id="IPR050547">
    <property type="entry name" value="DEAD_box_RNA_helicases"/>
</dbReference>
<dbReference type="InterPro" id="IPR014014">
    <property type="entry name" value="RNA_helicase_DEAD_Q_motif"/>
</dbReference>
<dbReference type="PANTHER" id="PTHR47963:SF8">
    <property type="entry name" value="ATP-DEPENDENT RNA HELICASE DEAD"/>
    <property type="match status" value="1"/>
</dbReference>
<feature type="region of interest" description="Disordered" evidence="8">
    <location>
        <begin position="1"/>
        <end position="58"/>
    </location>
</feature>
<dbReference type="SMART" id="SM00490">
    <property type="entry name" value="HELICc"/>
    <property type="match status" value="1"/>
</dbReference>
<dbReference type="CDD" id="cd18787">
    <property type="entry name" value="SF2_C_DEAD"/>
    <property type="match status" value="1"/>
</dbReference>
<keyword evidence="4 7" id="KW-0347">Helicase</keyword>
<accession>A0ABP8WHS2</accession>
<feature type="compositionally biased region" description="Basic residues" evidence="8">
    <location>
        <begin position="505"/>
        <end position="515"/>
    </location>
</feature>
<feature type="compositionally biased region" description="Low complexity" evidence="8">
    <location>
        <begin position="516"/>
        <end position="528"/>
    </location>
</feature>
<dbReference type="InterPro" id="IPR011545">
    <property type="entry name" value="DEAD/DEAH_box_helicase_dom"/>
</dbReference>
<dbReference type="PROSITE" id="PS51195">
    <property type="entry name" value="Q_MOTIF"/>
    <property type="match status" value="1"/>
</dbReference>